<keyword evidence="3" id="KW-1185">Reference proteome</keyword>
<dbReference type="EMBL" id="JAIWYP010000001">
    <property type="protein sequence ID" value="KAH3892838.1"/>
    <property type="molecule type" value="Genomic_DNA"/>
</dbReference>
<evidence type="ECO:0000256" key="1">
    <source>
        <dbReference type="SAM" id="MobiDB-lite"/>
    </source>
</evidence>
<name>A0A9D4NE07_DREPO</name>
<evidence type="ECO:0000313" key="3">
    <source>
        <dbReference type="Proteomes" id="UP000828390"/>
    </source>
</evidence>
<evidence type="ECO:0000313" key="2">
    <source>
        <dbReference type="EMBL" id="KAH3892838.1"/>
    </source>
</evidence>
<proteinExistence type="predicted"/>
<comment type="caution">
    <text evidence="2">The sequence shown here is derived from an EMBL/GenBank/DDBJ whole genome shotgun (WGS) entry which is preliminary data.</text>
</comment>
<dbReference type="Proteomes" id="UP000828390">
    <property type="component" value="Unassembled WGS sequence"/>
</dbReference>
<organism evidence="2 3">
    <name type="scientific">Dreissena polymorpha</name>
    <name type="common">Zebra mussel</name>
    <name type="synonym">Mytilus polymorpha</name>
    <dbReference type="NCBI Taxonomy" id="45954"/>
    <lineage>
        <taxon>Eukaryota</taxon>
        <taxon>Metazoa</taxon>
        <taxon>Spiralia</taxon>
        <taxon>Lophotrochozoa</taxon>
        <taxon>Mollusca</taxon>
        <taxon>Bivalvia</taxon>
        <taxon>Autobranchia</taxon>
        <taxon>Heteroconchia</taxon>
        <taxon>Euheterodonta</taxon>
        <taxon>Imparidentia</taxon>
        <taxon>Neoheterodontei</taxon>
        <taxon>Myida</taxon>
        <taxon>Dreissenoidea</taxon>
        <taxon>Dreissenidae</taxon>
        <taxon>Dreissena</taxon>
    </lineage>
</organism>
<feature type="compositionally biased region" description="Basic and acidic residues" evidence="1">
    <location>
        <begin position="43"/>
        <end position="65"/>
    </location>
</feature>
<reference evidence="2" key="2">
    <citation type="submission" date="2020-11" db="EMBL/GenBank/DDBJ databases">
        <authorList>
            <person name="McCartney M.A."/>
            <person name="Auch B."/>
            <person name="Kono T."/>
            <person name="Mallez S."/>
            <person name="Becker A."/>
            <person name="Gohl D.M."/>
            <person name="Silverstein K.A.T."/>
            <person name="Koren S."/>
            <person name="Bechman K.B."/>
            <person name="Herman A."/>
            <person name="Abrahante J.E."/>
            <person name="Garbe J."/>
        </authorList>
    </citation>
    <scope>NUCLEOTIDE SEQUENCE</scope>
    <source>
        <strain evidence="2">Duluth1</strain>
        <tissue evidence="2">Whole animal</tissue>
    </source>
</reference>
<feature type="region of interest" description="Disordered" evidence="1">
    <location>
        <begin position="43"/>
        <end position="79"/>
    </location>
</feature>
<gene>
    <name evidence="2" type="ORF">DPMN_016971</name>
</gene>
<dbReference type="AlphaFoldDB" id="A0A9D4NE07"/>
<accession>A0A9D4NE07</accession>
<protein>
    <submittedName>
        <fullName evidence="2">Uncharacterized protein</fullName>
    </submittedName>
</protein>
<reference evidence="2" key="1">
    <citation type="journal article" date="2019" name="bioRxiv">
        <title>The Genome of the Zebra Mussel, Dreissena polymorpha: A Resource for Invasive Species Research.</title>
        <authorList>
            <person name="McCartney M.A."/>
            <person name="Auch B."/>
            <person name="Kono T."/>
            <person name="Mallez S."/>
            <person name="Zhang Y."/>
            <person name="Obille A."/>
            <person name="Becker A."/>
            <person name="Abrahante J.E."/>
            <person name="Garbe J."/>
            <person name="Badalamenti J.P."/>
            <person name="Herman A."/>
            <person name="Mangelson H."/>
            <person name="Liachko I."/>
            <person name="Sullivan S."/>
            <person name="Sone E.D."/>
            <person name="Koren S."/>
            <person name="Silverstein K.A.T."/>
            <person name="Beckman K.B."/>
            <person name="Gohl D.M."/>
        </authorList>
    </citation>
    <scope>NUCLEOTIDE SEQUENCE</scope>
    <source>
        <strain evidence="2">Duluth1</strain>
        <tissue evidence="2">Whole animal</tissue>
    </source>
</reference>
<sequence>MNLKKEQRLKKMKINNIEAAEEPMGHDTEQDIQYIVTGQDFRIEDSAERTRRSQSDATETTREHAAPVPRKSTRERHTPTRLKDYYLNCMVETSHDCKIEVLPVLFHVGI</sequence>